<dbReference type="AlphaFoldDB" id="A0ABD2PN19"/>
<keyword evidence="4" id="KW-0813">Transport</keyword>
<keyword evidence="5" id="KW-0256">Endoplasmic reticulum</keyword>
<evidence type="ECO:0000256" key="2">
    <source>
        <dbReference type="ARBA" id="ARBA00004240"/>
    </source>
</evidence>
<evidence type="ECO:0000256" key="3">
    <source>
        <dbReference type="ARBA" id="ARBA00006218"/>
    </source>
</evidence>
<feature type="non-terminal residue" evidence="8">
    <location>
        <position position="113"/>
    </location>
</feature>
<evidence type="ECO:0000256" key="1">
    <source>
        <dbReference type="ARBA" id="ARBA00004222"/>
    </source>
</evidence>
<gene>
    <name evidence="8" type="primary">CDKAL1_2</name>
    <name evidence="8" type="ORF">Ciccas_014377</name>
</gene>
<dbReference type="InterPro" id="IPR016696">
    <property type="entry name" value="TRAPP-I_su5"/>
</dbReference>
<evidence type="ECO:0000256" key="6">
    <source>
        <dbReference type="ARBA" id="ARBA00022892"/>
    </source>
</evidence>
<evidence type="ECO:0000313" key="8">
    <source>
        <dbReference type="EMBL" id="KAL3307116.1"/>
    </source>
</evidence>
<dbReference type="Pfam" id="PF04051">
    <property type="entry name" value="TRAPP"/>
    <property type="match status" value="1"/>
</dbReference>
<comment type="subcellular location">
    <subcellularLocation>
        <location evidence="2">Endoplasmic reticulum</location>
    </subcellularLocation>
    <subcellularLocation>
        <location evidence="1">Golgi apparatus</location>
        <location evidence="1">cis-Golgi network</location>
    </subcellularLocation>
</comment>
<keyword evidence="7" id="KW-0333">Golgi apparatus</keyword>
<evidence type="ECO:0000256" key="5">
    <source>
        <dbReference type="ARBA" id="ARBA00022824"/>
    </source>
</evidence>
<sequence>MFGEPVNNLEKSVSRLKQSGDMNICTFAYLMAELYKYSRRSSRDLKQLHQSLASFGQFIGHRMVDLCFTRDGIHSYKRPVEIKAALNFIKTVAWRNIYKKELEELSQAVDNPK</sequence>
<dbReference type="GO" id="GO:0005794">
    <property type="term" value="C:Golgi apparatus"/>
    <property type="evidence" value="ECO:0007669"/>
    <property type="project" value="UniProtKB-SubCell"/>
</dbReference>
<keyword evidence="9" id="KW-1185">Reference proteome</keyword>
<dbReference type="GO" id="GO:0005783">
    <property type="term" value="C:endoplasmic reticulum"/>
    <property type="evidence" value="ECO:0007669"/>
    <property type="project" value="UniProtKB-SubCell"/>
</dbReference>
<dbReference type="Proteomes" id="UP001626550">
    <property type="component" value="Unassembled WGS sequence"/>
</dbReference>
<protein>
    <submittedName>
        <fullName evidence="8">Threonylcarbamoyladenosine tRNA methylthiotransferase</fullName>
    </submittedName>
</protein>
<dbReference type="SUPFAM" id="SSF111126">
    <property type="entry name" value="Ligand-binding domain in the NO signalling and Golgi transport"/>
    <property type="match status" value="1"/>
</dbReference>
<comment type="similarity">
    <text evidence="3">Belongs to the TRAPP small subunits family. BET3 subfamily.</text>
</comment>
<dbReference type="GO" id="GO:0016192">
    <property type="term" value="P:vesicle-mediated transport"/>
    <property type="evidence" value="ECO:0007669"/>
    <property type="project" value="UniProtKB-KW"/>
</dbReference>
<dbReference type="PANTHER" id="PTHR20902:SF0">
    <property type="entry name" value="TRAFFICKING PROTEIN PARTICLE COMPLEX SUBUNIT 5"/>
    <property type="match status" value="1"/>
</dbReference>
<proteinExistence type="inferred from homology"/>
<evidence type="ECO:0000256" key="4">
    <source>
        <dbReference type="ARBA" id="ARBA00022448"/>
    </source>
</evidence>
<accession>A0ABD2PN19</accession>
<evidence type="ECO:0000256" key="7">
    <source>
        <dbReference type="ARBA" id="ARBA00023034"/>
    </source>
</evidence>
<evidence type="ECO:0000313" key="9">
    <source>
        <dbReference type="Proteomes" id="UP001626550"/>
    </source>
</evidence>
<keyword evidence="6" id="KW-0931">ER-Golgi transport</keyword>
<dbReference type="Gene3D" id="3.30.1380.20">
    <property type="entry name" value="Trafficking protein particle complex subunit 3"/>
    <property type="match status" value="1"/>
</dbReference>
<dbReference type="EMBL" id="JBJKFK010008276">
    <property type="protein sequence ID" value="KAL3307116.1"/>
    <property type="molecule type" value="Genomic_DNA"/>
</dbReference>
<dbReference type="PANTHER" id="PTHR20902">
    <property type="entry name" value="41-2 PROTEIN ANTIGEN-RELATED"/>
    <property type="match status" value="1"/>
</dbReference>
<organism evidence="8 9">
    <name type="scientific">Cichlidogyrus casuarinus</name>
    <dbReference type="NCBI Taxonomy" id="1844966"/>
    <lineage>
        <taxon>Eukaryota</taxon>
        <taxon>Metazoa</taxon>
        <taxon>Spiralia</taxon>
        <taxon>Lophotrochozoa</taxon>
        <taxon>Platyhelminthes</taxon>
        <taxon>Monogenea</taxon>
        <taxon>Monopisthocotylea</taxon>
        <taxon>Dactylogyridea</taxon>
        <taxon>Ancyrocephalidae</taxon>
        <taxon>Cichlidogyrus</taxon>
    </lineage>
</organism>
<name>A0ABD2PN19_9PLAT</name>
<dbReference type="InterPro" id="IPR007194">
    <property type="entry name" value="TRAPP_component"/>
</dbReference>
<dbReference type="InterPro" id="IPR024096">
    <property type="entry name" value="NO_sig/Golgi_transp_ligand-bd"/>
</dbReference>
<comment type="caution">
    <text evidence="8">The sequence shown here is derived from an EMBL/GenBank/DDBJ whole genome shotgun (WGS) entry which is preliminary data.</text>
</comment>
<reference evidence="8 9" key="1">
    <citation type="submission" date="2024-11" db="EMBL/GenBank/DDBJ databases">
        <title>Adaptive evolution of stress response genes in parasites aligns with host niche diversity.</title>
        <authorList>
            <person name="Hahn C."/>
            <person name="Resl P."/>
        </authorList>
    </citation>
    <scope>NUCLEOTIDE SEQUENCE [LARGE SCALE GENOMIC DNA]</scope>
    <source>
        <strain evidence="8">EGGRZ-B1_66</strain>
        <tissue evidence="8">Body</tissue>
    </source>
</reference>